<proteinExistence type="predicted"/>
<gene>
    <name evidence="1" type="ORF">H0921_10960</name>
</gene>
<evidence type="ECO:0000313" key="1">
    <source>
        <dbReference type="EMBL" id="MBA2226680.1"/>
    </source>
</evidence>
<accession>A0A7V8VEQ0</accession>
<evidence type="ECO:0000313" key="2">
    <source>
        <dbReference type="Proteomes" id="UP000542342"/>
    </source>
</evidence>
<dbReference type="AlphaFoldDB" id="A0A7V8VEQ0"/>
<name>A0A7V8VEQ0_9BACT</name>
<keyword evidence="2" id="KW-1185">Reference proteome</keyword>
<comment type="caution">
    <text evidence="1">The sequence shown here is derived from an EMBL/GenBank/DDBJ whole genome shotgun (WGS) entry which is preliminary data.</text>
</comment>
<protein>
    <recommendedName>
        <fullName evidence="3">Thymidylate kinase</fullName>
    </recommendedName>
</protein>
<dbReference type="RefSeq" id="WP_194538125.1">
    <property type="nucleotide sequence ID" value="NZ_JACEFB010000007.1"/>
</dbReference>
<reference evidence="1 2" key="1">
    <citation type="submission" date="2020-07" db="EMBL/GenBank/DDBJ databases">
        <title>Thermogemmata thermophila gen. nov., sp. nov., a novel moderate thermophilic planctomycete from a Kamchatka hot spring.</title>
        <authorList>
            <person name="Elcheninov A.G."/>
            <person name="Podosokorskaya O.A."/>
            <person name="Kovaleva O.L."/>
            <person name="Novikov A."/>
            <person name="Bonch-Osmolovskaya E.A."/>
            <person name="Toshchakov S.V."/>
            <person name="Kublanov I.V."/>
        </authorList>
    </citation>
    <scope>NUCLEOTIDE SEQUENCE [LARGE SCALE GENOMIC DNA]</scope>
    <source>
        <strain evidence="1 2">2918</strain>
    </source>
</reference>
<evidence type="ECO:0008006" key="3">
    <source>
        <dbReference type="Google" id="ProtNLM"/>
    </source>
</evidence>
<dbReference type="EMBL" id="JACEFB010000007">
    <property type="protein sequence ID" value="MBA2226680.1"/>
    <property type="molecule type" value="Genomic_DNA"/>
</dbReference>
<dbReference type="InterPro" id="IPR027417">
    <property type="entry name" value="P-loop_NTPase"/>
</dbReference>
<dbReference type="SUPFAM" id="SSF52540">
    <property type="entry name" value="P-loop containing nucleoside triphosphate hydrolases"/>
    <property type="match status" value="1"/>
</dbReference>
<organism evidence="1 2">
    <name type="scientific">Thermogemmata fonticola</name>
    <dbReference type="NCBI Taxonomy" id="2755323"/>
    <lineage>
        <taxon>Bacteria</taxon>
        <taxon>Pseudomonadati</taxon>
        <taxon>Planctomycetota</taxon>
        <taxon>Planctomycetia</taxon>
        <taxon>Gemmatales</taxon>
        <taxon>Gemmataceae</taxon>
        <taxon>Thermogemmata</taxon>
    </lineage>
</organism>
<dbReference type="Gene3D" id="3.40.50.300">
    <property type="entry name" value="P-loop containing nucleotide triphosphate hydrolases"/>
    <property type="match status" value="1"/>
</dbReference>
<sequence>MYIHFEGLDLAGKSTVCQHICQHAQGKWQVRRNALTINNSIYELADRMRREKMGNEETIGWLYYAALLFDLEQFEQPVGNIIQDSTILLRSLAFHKVRGTSGLVERLEALLDQHPRFDRSFVLVANHQTRIERLAKRHAWELGPEDFLVRDDPKRFYAMEHHLVDYATRHFDAIVLDTSGELDFSWLEKVVQHLPNLG</sequence>
<dbReference type="Proteomes" id="UP000542342">
    <property type="component" value="Unassembled WGS sequence"/>
</dbReference>